<evidence type="ECO:0000313" key="3">
    <source>
        <dbReference type="Proteomes" id="UP000698800"/>
    </source>
</evidence>
<reference evidence="2" key="1">
    <citation type="submission" date="2021-03" db="EMBL/GenBank/DDBJ databases">
        <title>Comparative genomics and phylogenomic investigation of the class Geoglossomycetes provide insights into ecological specialization and systematics.</title>
        <authorList>
            <person name="Melie T."/>
            <person name="Pirro S."/>
            <person name="Miller A.N."/>
            <person name="Quandt A."/>
        </authorList>
    </citation>
    <scope>NUCLEOTIDE SEQUENCE</scope>
    <source>
        <strain evidence="2">GBOQ0MN5Z8</strain>
    </source>
</reference>
<keyword evidence="3" id="KW-1185">Reference proteome</keyword>
<dbReference type="PANTHER" id="PTHR14303:SF0">
    <property type="entry name" value="DNA POLYMERASE DELTA SUBUNIT 4"/>
    <property type="match status" value="1"/>
</dbReference>
<sequence length="203" mass="22964">MSIVHLWTFIIEKLYDHPLKMPATRRNPTKIAGPTARGAQSRLSFGSHSKITKPSVPTHGKKKDLLEVITRTPTPECAPIIKVNEVVQEQAKAEVTNLHKTKEEEDAAKVSDAQVIEYWKSVEDERKAPRVHQQDLSIHEKILRHFDISSQYGPCIGIARMKRWKRANGLGLRPPIQVLAVLLQEEAKQNMKTEVAIVDELIS</sequence>
<gene>
    <name evidence="2" type="ORF">FGG08_004215</name>
</gene>
<protein>
    <recommendedName>
        <fullName evidence="4">DNA polymerase delta subunit 4</fullName>
    </recommendedName>
</protein>
<dbReference type="GO" id="GO:0003887">
    <property type="term" value="F:DNA-directed DNA polymerase activity"/>
    <property type="evidence" value="ECO:0007669"/>
    <property type="project" value="TreeGrafter"/>
</dbReference>
<dbReference type="AlphaFoldDB" id="A0A9P8I9L7"/>
<dbReference type="EMBL" id="JAGHQL010000082">
    <property type="protein sequence ID" value="KAH0541291.1"/>
    <property type="molecule type" value="Genomic_DNA"/>
</dbReference>
<organism evidence="2 3">
    <name type="scientific">Glutinoglossum americanum</name>
    <dbReference type="NCBI Taxonomy" id="1670608"/>
    <lineage>
        <taxon>Eukaryota</taxon>
        <taxon>Fungi</taxon>
        <taxon>Dikarya</taxon>
        <taxon>Ascomycota</taxon>
        <taxon>Pezizomycotina</taxon>
        <taxon>Geoglossomycetes</taxon>
        <taxon>Geoglossales</taxon>
        <taxon>Geoglossaceae</taxon>
        <taxon>Glutinoglossum</taxon>
    </lineage>
</organism>
<evidence type="ECO:0008006" key="4">
    <source>
        <dbReference type="Google" id="ProtNLM"/>
    </source>
</evidence>
<feature type="region of interest" description="Disordered" evidence="1">
    <location>
        <begin position="25"/>
        <end position="58"/>
    </location>
</feature>
<dbReference type="Pfam" id="PF04081">
    <property type="entry name" value="DNA_pol_delta_4"/>
    <property type="match status" value="1"/>
</dbReference>
<comment type="caution">
    <text evidence="2">The sequence shown here is derived from an EMBL/GenBank/DDBJ whole genome shotgun (WGS) entry which is preliminary data.</text>
</comment>
<dbReference type="Proteomes" id="UP000698800">
    <property type="component" value="Unassembled WGS sequence"/>
</dbReference>
<dbReference type="GO" id="GO:0006261">
    <property type="term" value="P:DNA-templated DNA replication"/>
    <property type="evidence" value="ECO:0007669"/>
    <property type="project" value="TreeGrafter"/>
</dbReference>
<dbReference type="InterPro" id="IPR007218">
    <property type="entry name" value="DNA_pol_delta_4"/>
</dbReference>
<dbReference type="GO" id="GO:0000731">
    <property type="term" value="P:DNA synthesis involved in DNA repair"/>
    <property type="evidence" value="ECO:0007669"/>
    <property type="project" value="InterPro"/>
</dbReference>
<dbReference type="GO" id="GO:0043625">
    <property type="term" value="C:delta DNA polymerase complex"/>
    <property type="evidence" value="ECO:0007669"/>
    <property type="project" value="TreeGrafter"/>
</dbReference>
<accession>A0A9P8I9L7</accession>
<name>A0A9P8I9L7_9PEZI</name>
<dbReference type="OrthoDB" id="337486at2759"/>
<dbReference type="PANTHER" id="PTHR14303">
    <property type="entry name" value="DNA POLYMERASE DELTA SUBUNIT 4"/>
    <property type="match status" value="1"/>
</dbReference>
<evidence type="ECO:0000256" key="1">
    <source>
        <dbReference type="SAM" id="MobiDB-lite"/>
    </source>
</evidence>
<proteinExistence type="predicted"/>
<evidence type="ECO:0000313" key="2">
    <source>
        <dbReference type="EMBL" id="KAH0541291.1"/>
    </source>
</evidence>